<gene>
    <name evidence="7" type="ORF">UFOPK1726_00530</name>
</gene>
<sequence>MVVRKAVLPVAGMGTRFLPATKATPKEMLPIVDRPVIQYVVEEAVAAGLSDVLFVTGRAKRALEDHFDYNGELEKMLQERNDLEKLSAVRGPAQLAQIHYARQGTPAGLGHAVLCAKAHVGDETFAVLLGDEIIPAENNVLQQMFSVLATHGGSVLLLKRVPKTEISRYGVAAVKPTTDENIVEITDLVEKPDPADAPSDLAVLGRYVLNPAIFGILENTKPGKGGEIQLTDALKVLANSTDPKVGKVHGLIYEGERFDTGEIFGYMTTVVELATRRSDIGTEFKSWLTNFVKGF</sequence>
<comment type="similarity">
    <text evidence="1">Belongs to the UDPGP type 2 family.</text>
</comment>
<dbReference type="SUPFAM" id="SSF53448">
    <property type="entry name" value="Nucleotide-diphospho-sugar transferases"/>
    <property type="match status" value="1"/>
</dbReference>
<evidence type="ECO:0000256" key="4">
    <source>
        <dbReference type="ARBA" id="ARBA00022695"/>
    </source>
</evidence>
<dbReference type="InterPro" id="IPR005835">
    <property type="entry name" value="NTP_transferase_dom"/>
</dbReference>
<evidence type="ECO:0000256" key="5">
    <source>
        <dbReference type="ARBA" id="ARBA00048128"/>
    </source>
</evidence>
<evidence type="ECO:0000313" key="7">
    <source>
        <dbReference type="EMBL" id="CAB4575261.1"/>
    </source>
</evidence>
<dbReference type="PANTHER" id="PTHR43197:SF1">
    <property type="entry name" value="UTP--GLUCOSE-1-PHOSPHATE URIDYLYLTRANSFERASE"/>
    <property type="match status" value="1"/>
</dbReference>
<keyword evidence="3" id="KW-0808">Transferase</keyword>
<evidence type="ECO:0000256" key="3">
    <source>
        <dbReference type="ARBA" id="ARBA00022679"/>
    </source>
</evidence>
<reference evidence="7" key="1">
    <citation type="submission" date="2020-05" db="EMBL/GenBank/DDBJ databases">
        <authorList>
            <person name="Chiriac C."/>
            <person name="Salcher M."/>
            <person name="Ghai R."/>
            <person name="Kavagutti S V."/>
        </authorList>
    </citation>
    <scope>NUCLEOTIDE SEQUENCE</scope>
</reference>
<protein>
    <recommendedName>
        <fullName evidence="2">UTP--glucose-1-phosphate uridylyltransferase</fullName>
        <ecNumber evidence="2">2.7.7.9</ecNumber>
    </recommendedName>
</protein>
<dbReference type="NCBIfam" id="TIGR01099">
    <property type="entry name" value="galU"/>
    <property type="match status" value="1"/>
</dbReference>
<organism evidence="7">
    <name type="scientific">freshwater metagenome</name>
    <dbReference type="NCBI Taxonomy" id="449393"/>
    <lineage>
        <taxon>unclassified sequences</taxon>
        <taxon>metagenomes</taxon>
        <taxon>ecological metagenomes</taxon>
    </lineage>
</organism>
<feature type="domain" description="Nucleotidyl transferase" evidence="6">
    <location>
        <begin position="6"/>
        <end position="245"/>
    </location>
</feature>
<dbReference type="InterPro" id="IPR005771">
    <property type="entry name" value="GalU_uridylyltTrfase_bac/arc"/>
</dbReference>
<evidence type="ECO:0000256" key="2">
    <source>
        <dbReference type="ARBA" id="ARBA00012415"/>
    </source>
</evidence>
<accession>A0A6J6EFF0</accession>
<dbReference type="InterPro" id="IPR029044">
    <property type="entry name" value="Nucleotide-diphossugar_trans"/>
</dbReference>
<comment type="catalytic activity">
    <reaction evidence="5">
        <text>alpha-D-glucose 1-phosphate + UTP + H(+) = UDP-alpha-D-glucose + diphosphate</text>
        <dbReference type="Rhea" id="RHEA:19889"/>
        <dbReference type="ChEBI" id="CHEBI:15378"/>
        <dbReference type="ChEBI" id="CHEBI:33019"/>
        <dbReference type="ChEBI" id="CHEBI:46398"/>
        <dbReference type="ChEBI" id="CHEBI:58601"/>
        <dbReference type="ChEBI" id="CHEBI:58885"/>
        <dbReference type="EC" id="2.7.7.9"/>
    </reaction>
</comment>
<dbReference type="Pfam" id="PF00483">
    <property type="entry name" value="NTP_transferase"/>
    <property type="match status" value="1"/>
</dbReference>
<keyword evidence="4" id="KW-0548">Nucleotidyltransferase</keyword>
<dbReference type="CDD" id="cd02541">
    <property type="entry name" value="UGPase_prokaryotic"/>
    <property type="match status" value="1"/>
</dbReference>
<dbReference type="AlphaFoldDB" id="A0A6J6EFF0"/>
<dbReference type="EMBL" id="CAEZTT010000047">
    <property type="protein sequence ID" value="CAB4575261.1"/>
    <property type="molecule type" value="Genomic_DNA"/>
</dbReference>
<dbReference type="GO" id="GO:0006011">
    <property type="term" value="P:UDP-alpha-D-glucose metabolic process"/>
    <property type="evidence" value="ECO:0007669"/>
    <property type="project" value="InterPro"/>
</dbReference>
<dbReference type="GO" id="GO:0003983">
    <property type="term" value="F:UTP:glucose-1-phosphate uridylyltransferase activity"/>
    <property type="evidence" value="ECO:0007669"/>
    <property type="project" value="UniProtKB-EC"/>
</dbReference>
<dbReference type="EC" id="2.7.7.9" evidence="2"/>
<evidence type="ECO:0000259" key="6">
    <source>
        <dbReference type="Pfam" id="PF00483"/>
    </source>
</evidence>
<proteinExistence type="inferred from homology"/>
<evidence type="ECO:0000256" key="1">
    <source>
        <dbReference type="ARBA" id="ARBA00006890"/>
    </source>
</evidence>
<dbReference type="Gene3D" id="3.90.550.10">
    <property type="entry name" value="Spore Coat Polysaccharide Biosynthesis Protein SpsA, Chain A"/>
    <property type="match status" value="1"/>
</dbReference>
<dbReference type="PANTHER" id="PTHR43197">
    <property type="entry name" value="UTP--GLUCOSE-1-PHOSPHATE URIDYLYLTRANSFERASE"/>
    <property type="match status" value="1"/>
</dbReference>
<name>A0A6J6EFF0_9ZZZZ</name>